<dbReference type="Proteomes" id="UP000663864">
    <property type="component" value="Unassembled WGS sequence"/>
</dbReference>
<dbReference type="EMBL" id="CAJNOT010000107">
    <property type="protein sequence ID" value="CAF0842386.1"/>
    <property type="molecule type" value="Genomic_DNA"/>
</dbReference>
<comment type="caution">
    <text evidence="8">The sequence shown here is derived from an EMBL/GenBank/DDBJ whole genome shotgun (WGS) entry which is preliminary data.</text>
</comment>
<evidence type="ECO:0000256" key="6">
    <source>
        <dbReference type="ARBA" id="ARBA00023136"/>
    </source>
</evidence>
<evidence type="ECO:0000256" key="7">
    <source>
        <dbReference type="RuleBase" id="RU363059"/>
    </source>
</evidence>
<keyword evidence="3 7" id="KW-0812">Transmembrane</keyword>
<proteinExistence type="inferred from homology"/>
<comment type="function">
    <text evidence="7">May be involved in the degradation of misfolded endoplasmic reticulum (ER) luminal proteins.</text>
</comment>
<gene>
    <name evidence="8" type="ORF">ZHD862_LOCUS4448</name>
</gene>
<evidence type="ECO:0000256" key="1">
    <source>
        <dbReference type="ARBA" id="ARBA00004477"/>
    </source>
</evidence>
<sequence>MSASNDLGQWYKSIPSITRAWFTGSIIVPVAARLSVVNPFYLGLIVNRIIKHFEYPQDFGGAQLLQTPRLLYRYFPSKRIATSRFGTGPIHRHGLDATDNIDNHDRQVFGGRGYVLGFR</sequence>
<dbReference type="PANTHER" id="PTHR11009">
    <property type="entry name" value="DER1-LIKE PROTEIN, DERLIN"/>
    <property type="match status" value="1"/>
</dbReference>
<dbReference type="GO" id="GO:0006950">
    <property type="term" value="P:response to stress"/>
    <property type="evidence" value="ECO:0007669"/>
    <property type="project" value="UniProtKB-ARBA"/>
</dbReference>
<organism evidence="8 9">
    <name type="scientific">Rotaria sordida</name>
    <dbReference type="NCBI Taxonomy" id="392033"/>
    <lineage>
        <taxon>Eukaryota</taxon>
        <taxon>Metazoa</taxon>
        <taxon>Spiralia</taxon>
        <taxon>Gnathifera</taxon>
        <taxon>Rotifera</taxon>
        <taxon>Eurotatoria</taxon>
        <taxon>Bdelloidea</taxon>
        <taxon>Philodinida</taxon>
        <taxon>Philodinidae</taxon>
        <taxon>Rotaria</taxon>
    </lineage>
</organism>
<accession>A0A813VTK9</accession>
<comment type="subcellular location">
    <subcellularLocation>
        <location evidence="1 7">Endoplasmic reticulum membrane</location>
        <topology evidence="1 7">Multi-pass membrane protein</topology>
    </subcellularLocation>
</comment>
<evidence type="ECO:0000256" key="4">
    <source>
        <dbReference type="ARBA" id="ARBA00022824"/>
    </source>
</evidence>
<evidence type="ECO:0000256" key="2">
    <source>
        <dbReference type="ARBA" id="ARBA00008917"/>
    </source>
</evidence>
<feature type="transmembrane region" description="Helical" evidence="7">
    <location>
        <begin position="20"/>
        <end position="42"/>
    </location>
</feature>
<keyword evidence="4 7" id="KW-0256">Endoplasmic reticulum</keyword>
<evidence type="ECO:0000256" key="3">
    <source>
        <dbReference type="ARBA" id="ARBA00022692"/>
    </source>
</evidence>
<evidence type="ECO:0000313" key="9">
    <source>
        <dbReference type="Proteomes" id="UP000663864"/>
    </source>
</evidence>
<keyword evidence="6 7" id="KW-0472">Membrane</keyword>
<evidence type="ECO:0000256" key="5">
    <source>
        <dbReference type="ARBA" id="ARBA00022989"/>
    </source>
</evidence>
<dbReference type="InterPro" id="IPR007599">
    <property type="entry name" value="DER1"/>
</dbReference>
<protein>
    <recommendedName>
        <fullName evidence="7">Derlin</fullName>
    </recommendedName>
</protein>
<reference evidence="8" key="1">
    <citation type="submission" date="2021-02" db="EMBL/GenBank/DDBJ databases">
        <authorList>
            <person name="Nowell W R."/>
        </authorList>
    </citation>
    <scope>NUCLEOTIDE SEQUENCE</scope>
</reference>
<comment type="similarity">
    <text evidence="2 7">Belongs to the derlin family.</text>
</comment>
<dbReference type="AlphaFoldDB" id="A0A813VTK9"/>
<comment type="caution">
    <text evidence="7">Lacks conserved residue(s) required for the propagation of feature annotation.</text>
</comment>
<dbReference type="GO" id="GO:0005789">
    <property type="term" value="C:endoplasmic reticulum membrane"/>
    <property type="evidence" value="ECO:0007669"/>
    <property type="project" value="UniProtKB-SubCell"/>
</dbReference>
<evidence type="ECO:0000313" key="8">
    <source>
        <dbReference type="EMBL" id="CAF0842386.1"/>
    </source>
</evidence>
<name>A0A813VTK9_9BILA</name>
<keyword evidence="5 7" id="KW-1133">Transmembrane helix</keyword>
<dbReference type="Pfam" id="PF04511">
    <property type="entry name" value="DER1"/>
    <property type="match status" value="1"/>
</dbReference>